<accession>A0A6V7FKH1</accession>
<evidence type="ECO:0000256" key="1">
    <source>
        <dbReference type="SAM" id="MobiDB-lite"/>
    </source>
</evidence>
<feature type="region of interest" description="Disordered" evidence="1">
    <location>
        <begin position="156"/>
        <end position="184"/>
    </location>
</feature>
<dbReference type="AlphaFoldDB" id="A0A6V7FKH1"/>
<protein>
    <submittedName>
        <fullName evidence="2">Uncharacterized protein</fullName>
    </submittedName>
</protein>
<proteinExistence type="predicted"/>
<feature type="region of interest" description="Disordered" evidence="1">
    <location>
        <begin position="1"/>
        <end position="23"/>
    </location>
</feature>
<dbReference type="EMBL" id="CAJDKC010000005">
    <property type="protein sequence ID" value="CAD0364253.1"/>
    <property type="molecule type" value="Genomic_DNA"/>
</dbReference>
<sequence>MLSASRSSPPPGTPTRRELARTRRQRRVLLDTRFLNLRVVQAKEPIRPHLSGWLHGMHCSQPCTPTISTGPCPPTVAGPYAAWMPRKSLHGRTCGVSREGGRARALQPGRRSAALHLTYPHRSITSQGERDIELQRNLDVPSRAGRGRDALTACGTRRESIPGGSVAASMPPHGPAGGKGIAPANLVEC</sequence>
<evidence type="ECO:0000313" key="3">
    <source>
        <dbReference type="Proteomes" id="UP000587508"/>
    </source>
</evidence>
<comment type="caution">
    <text evidence="2">The sequence shown here is derived from an EMBL/GenBank/DDBJ whole genome shotgun (WGS) entry which is preliminary data.</text>
</comment>
<organism evidence="2 3">
    <name type="scientific">Xanthomonas hortorum pv. carotae</name>
    <dbReference type="NCBI Taxonomy" id="487904"/>
    <lineage>
        <taxon>Bacteria</taxon>
        <taxon>Pseudomonadati</taxon>
        <taxon>Pseudomonadota</taxon>
        <taxon>Gammaproteobacteria</taxon>
        <taxon>Lysobacterales</taxon>
        <taxon>Lysobacteraceae</taxon>
        <taxon>Xanthomonas</taxon>
    </lineage>
</organism>
<gene>
    <name evidence="2" type="ORF">CFBP7900_41600</name>
</gene>
<dbReference type="Proteomes" id="UP000587508">
    <property type="component" value="Unassembled WGS sequence"/>
</dbReference>
<dbReference type="EMBL" id="CAJDKC010000005">
    <property type="protein sequence ID" value="CAD0364255.1"/>
    <property type="molecule type" value="Genomic_DNA"/>
</dbReference>
<name>A0A6V7FKH1_9XANT</name>
<reference evidence="2 3" key="1">
    <citation type="submission" date="2020-07" db="EMBL/GenBank/DDBJ databases">
        <authorList>
            <person name="Pothier F. J."/>
        </authorList>
    </citation>
    <scope>NUCLEOTIDE SEQUENCE [LARGE SCALE GENOMIC DNA]</scope>
    <source>
        <strain evidence="2 3">CFBP 7900</strain>
    </source>
</reference>
<evidence type="ECO:0000313" key="2">
    <source>
        <dbReference type="EMBL" id="CAD0364253.1"/>
    </source>
</evidence>